<dbReference type="Gene3D" id="2.40.30.170">
    <property type="match status" value="1"/>
</dbReference>
<reference evidence="4" key="1">
    <citation type="submission" date="2017-02" db="EMBL/GenBank/DDBJ databases">
        <title>Genome of Microbulbifer agarilyticus GP101.</title>
        <authorList>
            <person name="Jung J."/>
            <person name="Bae S.S."/>
            <person name="Baek K."/>
        </authorList>
    </citation>
    <scope>NUCLEOTIDE SEQUENCE [LARGE SCALE GENOMIC DNA]</scope>
    <source>
        <strain evidence="4">GP101</strain>
    </source>
</reference>
<dbReference type="Proteomes" id="UP000188219">
    <property type="component" value="Chromosome"/>
</dbReference>
<proteinExistence type="predicted"/>
<feature type="coiled-coil region" evidence="3">
    <location>
        <begin position="92"/>
        <end position="122"/>
    </location>
</feature>
<dbReference type="InterPro" id="IPR050465">
    <property type="entry name" value="UPF0194_transport"/>
</dbReference>
<protein>
    <recommendedName>
        <fullName evidence="6">RND efflux pump membrane fusion protein barrel-sandwich domain-containing protein</fullName>
    </recommendedName>
</protein>
<gene>
    <name evidence="4" type="ORF">Mag101_10080</name>
</gene>
<evidence type="ECO:0000313" key="5">
    <source>
        <dbReference type="Proteomes" id="UP000188219"/>
    </source>
</evidence>
<dbReference type="KEGG" id="maga:Mag101_10080"/>
<dbReference type="RefSeq" id="WP_077404255.1">
    <property type="nucleotide sequence ID" value="NZ_CP019650.1"/>
</dbReference>
<evidence type="ECO:0000256" key="1">
    <source>
        <dbReference type="ARBA" id="ARBA00004196"/>
    </source>
</evidence>
<dbReference type="EMBL" id="CP019650">
    <property type="protein sequence ID" value="AQQ67951.1"/>
    <property type="molecule type" value="Genomic_DNA"/>
</dbReference>
<dbReference type="eggNOG" id="COG0845">
    <property type="taxonomic scope" value="Bacteria"/>
</dbReference>
<dbReference type="GO" id="GO:0030313">
    <property type="term" value="C:cell envelope"/>
    <property type="evidence" value="ECO:0007669"/>
    <property type="project" value="UniProtKB-SubCell"/>
</dbReference>
<accession>A0A1Q2M5I8</accession>
<evidence type="ECO:0000256" key="2">
    <source>
        <dbReference type="ARBA" id="ARBA00023054"/>
    </source>
</evidence>
<keyword evidence="5" id="KW-1185">Reference proteome</keyword>
<feature type="coiled-coil region" evidence="3">
    <location>
        <begin position="185"/>
        <end position="212"/>
    </location>
</feature>
<evidence type="ECO:0000313" key="4">
    <source>
        <dbReference type="EMBL" id="AQQ67951.1"/>
    </source>
</evidence>
<sequence>MKNYFSFRLGAILILMISLIFTACSDPKRAVTQDASRPALSITGELEAENHVKIAPPSISRMWNYSIKQLVSENTHVEKGDLIVAFDDKPVRDRLVEKKSELAQARSELKNTVRKVEQTAKDDVLSVEEKRAEFDKAERRAAIIDQSLSKNERLKSAIDFEIATNDLALARALADLHKKSGKLEVSLAERKVDTLSAEVDLLQKQVDRLKVHAPIGGLVQYIPNWQGEKPSQGESVRFGQPVVLLSDLSRMQLRAQADEVDRSSLALGAPVDVVVDSAQGKTLTGRIAELGRVVRDRSNNDRRRVIDLLVAIDGGDEVSLKPGMTATLNLTDVTQELAVEPGGSE</sequence>
<dbReference type="PROSITE" id="PS51257">
    <property type="entry name" value="PROKAR_LIPOPROTEIN"/>
    <property type="match status" value="1"/>
</dbReference>
<evidence type="ECO:0008006" key="6">
    <source>
        <dbReference type="Google" id="ProtNLM"/>
    </source>
</evidence>
<dbReference type="OrthoDB" id="9811754at2"/>
<dbReference type="PANTHER" id="PTHR32347">
    <property type="entry name" value="EFFLUX SYSTEM COMPONENT YKNX-RELATED"/>
    <property type="match status" value="1"/>
</dbReference>
<name>A0A1Q2M5I8_9GAMM</name>
<comment type="subcellular location">
    <subcellularLocation>
        <location evidence="1">Cell envelope</location>
    </subcellularLocation>
</comment>
<dbReference type="AlphaFoldDB" id="A0A1Q2M5I8"/>
<evidence type="ECO:0000256" key="3">
    <source>
        <dbReference type="SAM" id="Coils"/>
    </source>
</evidence>
<dbReference type="PANTHER" id="PTHR32347:SF23">
    <property type="entry name" value="BLL5650 PROTEIN"/>
    <property type="match status" value="1"/>
</dbReference>
<dbReference type="STRING" id="260552.Mag101_10080"/>
<keyword evidence="2 3" id="KW-0175">Coiled coil</keyword>
<organism evidence="4 5">
    <name type="scientific">Microbulbifer agarilyticus</name>
    <dbReference type="NCBI Taxonomy" id="260552"/>
    <lineage>
        <taxon>Bacteria</taxon>
        <taxon>Pseudomonadati</taxon>
        <taxon>Pseudomonadota</taxon>
        <taxon>Gammaproteobacteria</taxon>
        <taxon>Cellvibrionales</taxon>
        <taxon>Microbulbiferaceae</taxon>
        <taxon>Microbulbifer</taxon>
    </lineage>
</organism>